<gene>
    <name evidence="1" type="ORF">UFOPK3564_02494</name>
</gene>
<proteinExistence type="predicted"/>
<sequence>MTPPTAPAAAPTAAEVRAAVDAVPLWYHSIDLPHGITTPGWFDLRPIIDTMPWPDLRGKRCLDVGTWDGQLAFEMERRGASEVVAIDLKDQTQWDIPVRGRPLAAPVLEGMVGEDKAAGFTTAHRLLGSKVDRRAISVYDLTREAVGEFDFAVCGSLMLHLQNPVKAMEAIRKVTTGHFLSAEMLRVRATLQHPRRAVALLEADEGLVQWWHPNLAAHRRMVWAAGFVTEKQSRPYVIRLGEGHPTGYTLKERAFALGRRALFGHHGLPHVSLLARVDHTVDAVAR</sequence>
<reference evidence="1" key="1">
    <citation type="submission" date="2020-05" db="EMBL/GenBank/DDBJ databases">
        <authorList>
            <person name="Chiriac C."/>
            <person name="Salcher M."/>
            <person name="Ghai R."/>
            <person name="Kavagutti S V."/>
        </authorList>
    </citation>
    <scope>NUCLEOTIDE SEQUENCE</scope>
</reference>
<protein>
    <submittedName>
        <fullName evidence="1">Unannotated protein</fullName>
    </submittedName>
</protein>
<organism evidence="1">
    <name type="scientific">freshwater metagenome</name>
    <dbReference type="NCBI Taxonomy" id="449393"/>
    <lineage>
        <taxon>unclassified sequences</taxon>
        <taxon>metagenomes</taxon>
        <taxon>ecological metagenomes</taxon>
    </lineage>
</organism>
<evidence type="ECO:0000313" key="1">
    <source>
        <dbReference type="EMBL" id="CAB4933154.1"/>
    </source>
</evidence>
<dbReference type="AlphaFoldDB" id="A0A6J7ISA0"/>
<dbReference type="EMBL" id="CAFBMK010000178">
    <property type="protein sequence ID" value="CAB4933154.1"/>
    <property type="molecule type" value="Genomic_DNA"/>
</dbReference>
<name>A0A6J7ISA0_9ZZZZ</name>
<dbReference type="Gene3D" id="3.40.50.150">
    <property type="entry name" value="Vaccinia Virus protein VP39"/>
    <property type="match status" value="1"/>
</dbReference>
<dbReference type="InterPro" id="IPR029063">
    <property type="entry name" value="SAM-dependent_MTases_sf"/>
</dbReference>
<dbReference type="SUPFAM" id="SSF53335">
    <property type="entry name" value="S-adenosyl-L-methionine-dependent methyltransferases"/>
    <property type="match status" value="1"/>
</dbReference>
<accession>A0A6J7ISA0</accession>
<dbReference type="Pfam" id="PF13489">
    <property type="entry name" value="Methyltransf_23"/>
    <property type="match status" value="1"/>
</dbReference>